<evidence type="ECO:0000313" key="3">
    <source>
        <dbReference type="EMBL" id="CAA9517412.1"/>
    </source>
</evidence>
<dbReference type="InterPro" id="IPR025161">
    <property type="entry name" value="IS402-like_dom"/>
</dbReference>
<dbReference type="GO" id="GO:0003677">
    <property type="term" value="F:DNA binding"/>
    <property type="evidence" value="ECO:0007669"/>
    <property type="project" value="InterPro"/>
</dbReference>
<feature type="domain" description="Insertion element IS402-like" evidence="2">
    <location>
        <begin position="21"/>
        <end position="92"/>
    </location>
</feature>
<proteinExistence type="predicted"/>
<sequence length="276" mass="31821">MSTQQKKEKRKRYPSDMSINGWKKFKQAMPVVKTASKTGGRPAAPIKEVINALFYVVKTGCSWRSMPHDLPCWQTVYGYFNRWSKDGTWESINGFLVKKVRLKAGRQTHPTAGILDSQSIKTTAGGGRHRGYDAGKQINGRKRFILTDTQGLLLAGWICAASVSEKMGAKCLLRYMRRSFNLRELGAAIKRVWVDGGYRGDDLKQFVKKLWGWCWQVVLRTDQIKGFKVLPRRWVVERTFAWILHARRLSKDYEKNRVNAQSMVYLAMFSVMLKKF</sequence>
<protein>
    <submittedName>
        <fullName evidence="3">Uncharacterized protein</fullName>
    </submittedName>
</protein>
<dbReference type="NCBIfam" id="NF033580">
    <property type="entry name" value="transpos_IS5_3"/>
    <property type="match status" value="1"/>
</dbReference>
<feature type="domain" description="Transposase IS4-like" evidence="1">
    <location>
        <begin position="110"/>
        <end position="268"/>
    </location>
</feature>
<dbReference type="InterPro" id="IPR002559">
    <property type="entry name" value="Transposase_11"/>
</dbReference>
<gene>
    <name evidence="3" type="ORF">AVDCRST_MAG96-2762</name>
</gene>
<dbReference type="AlphaFoldDB" id="A0A6J4T9K3"/>
<evidence type="ECO:0000259" key="2">
    <source>
        <dbReference type="Pfam" id="PF13340"/>
    </source>
</evidence>
<dbReference type="Pfam" id="PF01609">
    <property type="entry name" value="DDE_Tnp_1"/>
    <property type="match status" value="1"/>
</dbReference>
<dbReference type="GO" id="GO:0006313">
    <property type="term" value="P:DNA transposition"/>
    <property type="evidence" value="ECO:0007669"/>
    <property type="project" value="InterPro"/>
</dbReference>
<reference evidence="3" key="1">
    <citation type="submission" date="2020-02" db="EMBL/GenBank/DDBJ databases">
        <authorList>
            <person name="Meier V. D."/>
        </authorList>
    </citation>
    <scope>NUCLEOTIDE SEQUENCE</scope>
    <source>
        <strain evidence="3">AVDCRST_MAG96</strain>
    </source>
</reference>
<name>A0A6J4T9K3_9BACT</name>
<dbReference type="Pfam" id="PF13340">
    <property type="entry name" value="DUF4096"/>
    <property type="match status" value="1"/>
</dbReference>
<organism evidence="3">
    <name type="scientific">uncultured Segetibacter sp</name>
    <dbReference type="NCBI Taxonomy" id="481133"/>
    <lineage>
        <taxon>Bacteria</taxon>
        <taxon>Pseudomonadati</taxon>
        <taxon>Bacteroidota</taxon>
        <taxon>Chitinophagia</taxon>
        <taxon>Chitinophagales</taxon>
        <taxon>Chitinophagaceae</taxon>
        <taxon>Segetibacter</taxon>
        <taxon>environmental samples</taxon>
    </lineage>
</organism>
<dbReference type="PANTHER" id="PTHR30007">
    <property type="entry name" value="PHP DOMAIN PROTEIN"/>
    <property type="match status" value="1"/>
</dbReference>
<accession>A0A6J4T9K3</accession>
<dbReference type="GO" id="GO:0004803">
    <property type="term" value="F:transposase activity"/>
    <property type="evidence" value="ECO:0007669"/>
    <property type="project" value="InterPro"/>
</dbReference>
<dbReference type="EMBL" id="CADCVN010001081">
    <property type="protein sequence ID" value="CAA9517412.1"/>
    <property type="molecule type" value="Genomic_DNA"/>
</dbReference>
<evidence type="ECO:0000259" key="1">
    <source>
        <dbReference type="Pfam" id="PF01609"/>
    </source>
</evidence>
<dbReference type="PANTHER" id="PTHR30007:SF0">
    <property type="entry name" value="TRANSPOSASE"/>
    <property type="match status" value="1"/>
</dbReference>